<evidence type="ECO:0000256" key="1">
    <source>
        <dbReference type="ARBA" id="ARBA00023125"/>
    </source>
</evidence>
<dbReference type="PROSITE" id="PS50977">
    <property type="entry name" value="HTH_TETR_2"/>
    <property type="match status" value="1"/>
</dbReference>
<evidence type="ECO:0000256" key="3">
    <source>
        <dbReference type="SAM" id="MobiDB-lite"/>
    </source>
</evidence>
<sequence length="223" mass="24883">MARPKAVEQPATVKMQNAFWKLLEEKPYDRITVSDVTRTSGLNRTAFYYHYTNIVELADDAIASIYQDEGLIAFITRLIRKPDDIDLHHEYSHFINVPQYQHSVHKISLITGSHGSTGLTKQLQNFIVDIWMDLIGLDSQRLNPGQQLIVDFASNGILGVLANANALFNAEGAQWIARTHLPETVSHLINSLPGITDAQSESNAGRTEAPNQPNHLEESDPAE</sequence>
<evidence type="ECO:0000256" key="2">
    <source>
        <dbReference type="PROSITE-ProRule" id="PRU00335"/>
    </source>
</evidence>
<dbReference type="InterPro" id="IPR001647">
    <property type="entry name" value="HTH_TetR"/>
</dbReference>
<accession>A0A229VZ99</accession>
<dbReference type="AlphaFoldDB" id="A0A229VZ99"/>
<comment type="caution">
    <text evidence="5">The sequence shown here is derived from an EMBL/GenBank/DDBJ whole genome shotgun (WGS) entry which is preliminary data.</text>
</comment>
<evidence type="ECO:0000313" key="5">
    <source>
        <dbReference type="EMBL" id="OXN00886.1"/>
    </source>
</evidence>
<gene>
    <name evidence="5" type="ORF">Tam10B_0842</name>
</gene>
<dbReference type="Proteomes" id="UP000215433">
    <property type="component" value="Unassembled WGS sequence"/>
</dbReference>
<feature type="domain" description="HTH tetR-type" evidence="4">
    <location>
        <begin position="9"/>
        <end position="69"/>
    </location>
</feature>
<dbReference type="PANTHER" id="PTHR43479:SF7">
    <property type="entry name" value="TETR-FAMILY TRANSCRIPTIONAL REGULATOR"/>
    <property type="match status" value="1"/>
</dbReference>
<organism evidence="5 6">
    <name type="scientific">Bifidobacterium vansinderenii</name>
    <dbReference type="NCBI Taxonomy" id="1984871"/>
    <lineage>
        <taxon>Bacteria</taxon>
        <taxon>Bacillati</taxon>
        <taxon>Actinomycetota</taxon>
        <taxon>Actinomycetes</taxon>
        <taxon>Bifidobacteriales</taxon>
        <taxon>Bifidobacteriaceae</taxon>
        <taxon>Bifidobacterium</taxon>
    </lineage>
</organism>
<dbReference type="Gene3D" id="1.10.357.10">
    <property type="entry name" value="Tetracycline Repressor, domain 2"/>
    <property type="match status" value="1"/>
</dbReference>
<dbReference type="InterPro" id="IPR009057">
    <property type="entry name" value="Homeodomain-like_sf"/>
</dbReference>
<feature type="compositionally biased region" description="Polar residues" evidence="3">
    <location>
        <begin position="197"/>
        <end position="214"/>
    </location>
</feature>
<feature type="region of interest" description="Disordered" evidence="3">
    <location>
        <begin position="196"/>
        <end position="223"/>
    </location>
</feature>
<dbReference type="OrthoDB" id="9810250at2"/>
<evidence type="ECO:0000313" key="6">
    <source>
        <dbReference type="Proteomes" id="UP000215433"/>
    </source>
</evidence>
<protein>
    <submittedName>
        <fullName evidence="5">AcrR family transcriptional regulator</fullName>
    </submittedName>
</protein>
<dbReference type="GO" id="GO:0003677">
    <property type="term" value="F:DNA binding"/>
    <property type="evidence" value="ECO:0007669"/>
    <property type="project" value="UniProtKB-UniRule"/>
</dbReference>
<evidence type="ECO:0000259" key="4">
    <source>
        <dbReference type="PROSITE" id="PS50977"/>
    </source>
</evidence>
<dbReference type="EMBL" id="NEWD01000007">
    <property type="protein sequence ID" value="OXN00886.1"/>
    <property type="molecule type" value="Genomic_DNA"/>
</dbReference>
<name>A0A229VZ99_9BIFI</name>
<dbReference type="SUPFAM" id="SSF46689">
    <property type="entry name" value="Homeodomain-like"/>
    <property type="match status" value="1"/>
</dbReference>
<keyword evidence="6" id="KW-1185">Reference proteome</keyword>
<dbReference type="InterPro" id="IPR050624">
    <property type="entry name" value="HTH-type_Tx_Regulator"/>
</dbReference>
<reference evidence="5 6" key="1">
    <citation type="submission" date="2017-05" db="EMBL/GenBank/DDBJ databases">
        <title>Bifidobacterium vansinderenii sp. nov.</title>
        <authorList>
            <person name="Lugli G.A."/>
            <person name="Duranti S."/>
            <person name="Mangifesta M."/>
        </authorList>
    </citation>
    <scope>NUCLEOTIDE SEQUENCE [LARGE SCALE GENOMIC DNA]</scope>
    <source>
        <strain evidence="5 6">Tam10B</strain>
    </source>
</reference>
<feature type="DNA-binding region" description="H-T-H motif" evidence="2">
    <location>
        <begin position="32"/>
        <end position="51"/>
    </location>
</feature>
<dbReference type="Pfam" id="PF00440">
    <property type="entry name" value="TetR_N"/>
    <property type="match status" value="1"/>
</dbReference>
<dbReference type="RefSeq" id="WP_158214130.1">
    <property type="nucleotide sequence ID" value="NZ_NEWD01000007.1"/>
</dbReference>
<keyword evidence="1 2" id="KW-0238">DNA-binding</keyword>
<proteinExistence type="predicted"/>
<dbReference type="PANTHER" id="PTHR43479">
    <property type="entry name" value="ACREF/ENVCD OPERON REPRESSOR-RELATED"/>
    <property type="match status" value="1"/>
</dbReference>